<keyword evidence="2" id="KW-0812">Transmembrane</keyword>
<evidence type="ECO:0000313" key="4">
    <source>
        <dbReference type="Proteomes" id="UP001501303"/>
    </source>
</evidence>
<dbReference type="Proteomes" id="UP001501303">
    <property type="component" value="Unassembled WGS sequence"/>
</dbReference>
<protein>
    <recommendedName>
        <fullName evidence="5">ABC transporter permease</fullName>
    </recommendedName>
</protein>
<organism evidence="3 4">
    <name type="scientific">Streptomyces sodiiphilus</name>
    <dbReference type="NCBI Taxonomy" id="226217"/>
    <lineage>
        <taxon>Bacteria</taxon>
        <taxon>Bacillati</taxon>
        <taxon>Actinomycetota</taxon>
        <taxon>Actinomycetes</taxon>
        <taxon>Kitasatosporales</taxon>
        <taxon>Streptomycetaceae</taxon>
        <taxon>Streptomyces</taxon>
    </lineage>
</organism>
<dbReference type="EMBL" id="BAAAMJ010000030">
    <property type="protein sequence ID" value="GAA1919911.1"/>
    <property type="molecule type" value="Genomic_DNA"/>
</dbReference>
<gene>
    <name evidence="3" type="ORF">GCM10009716_30710</name>
</gene>
<evidence type="ECO:0000313" key="3">
    <source>
        <dbReference type="EMBL" id="GAA1919911.1"/>
    </source>
</evidence>
<keyword evidence="2" id="KW-0472">Membrane</keyword>
<dbReference type="RefSeq" id="WP_344262594.1">
    <property type="nucleotide sequence ID" value="NZ_BAAAMJ010000030.1"/>
</dbReference>
<evidence type="ECO:0008006" key="5">
    <source>
        <dbReference type="Google" id="ProtNLM"/>
    </source>
</evidence>
<keyword evidence="2" id="KW-1133">Transmembrane helix</keyword>
<name>A0ABN2PG51_9ACTN</name>
<proteinExistence type="predicted"/>
<feature type="transmembrane region" description="Helical" evidence="2">
    <location>
        <begin position="93"/>
        <end position="111"/>
    </location>
</feature>
<feature type="transmembrane region" description="Helical" evidence="2">
    <location>
        <begin position="170"/>
        <end position="190"/>
    </location>
</feature>
<feature type="transmembrane region" description="Helical" evidence="2">
    <location>
        <begin position="42"/>
        <end position="62"/>
    </location>
</feature>
<keyword evidence="4" id="KW-1185">Reference proteome</keyword>
<accession>A0ABN2PG51</accession>
<feature type="transmembrane region" description="Helical" evidence="2">
    <location>
        <begin position="118"/>
        <end position="137"/>
    </location>
</feature>
<evidence type="ECO:0000256" key="1">
    <source>
        <dbReference type="SAM" id="MobiDB-lite"/>
    </source>
</evidence>
<comment type="caution">
    <text evidence="3">The sequence shown here is derived from an EMBL/GenBank/DDBJ whole genome shotgun (WGS) entry which is preliminary data.</text>
</comment>
<sequence length="207" mass="21094">MTAPQPFPHDHAAAPGHHPWDLTDNASGPPGGRRAGGLRDMLLTAVPVALAGGVALGLLWLWTAPRVPLVARGDAVLLYNSEGQEAIGADGTFLLFGLSVGAVLGLLVLLLRSRSGPAVVIGLAVGAFLGSLLAWRLGVTFGPSQDVVARAREAGEGVVFDAPLELSAKGALLGLPFGALAVHLLGMAVWGPKEEPDERLGHPPAGG</sequence>
<reference evidence="3 4" key="1">
    <citation type="journal article" date="2019" name="Int. J. Syst. Evol. Microbiol.">
        <title>The Global Catalogue of Microorganisms (GCM) 10K type strain sequencing project: providing services to taxonomists for standard genome sequencing and annotation.</title>
        <authorList>
            <consortium name="The Broad Institute Genomics Platform"/>
            <consortium name="The Broad Institute Genome Sequencing Center for Infectious Disease"/>
            <person name="Wu L."/>
            <person name="Ma J."/>
        </authorList>
    </citation>
    <scope>NUCLEOTIDE SEQUENCE [LARGE SCALE GENOMIC DNA]</scope>
    <source>
        <strain evidence="3 4">JCM 13581</strain>
    </source>
</reference>
<feature type="region of interest" description="Disordered" evidence="1">
    <location>
        <begin position="1"/>
        <end position="33"/>
    </location>
</feature>
<evidence type="ECO:0000256" key="2">
    <source>
        <dbReference type="SAM" id="Phobius"/>
    </source>
</evidence>